<name>G9Y6N0_HAFAL</name>
<evidence type="ECO:0000313" key="1">
    <source>
        <dbReference type="EMBL" id="EHM42730.1"/>
    </source>
</evidence>
<reference evidence="1 2" key="1">
    <citation type="submission" date="2011-08" db="EMBL/GenBank/DDBJ databases">
        <authorList>
            <person name="Weinstock G."/>
            <person name="Sodergren E."/>
            <person name="Clifton S."/>
            <person name="Fulton L."/>
            <person name="Fulton B."/>
            <person name="Courtney L."/>
            <person name="Fronick C."/>
            <person name="Harrison M."/>
            <person name="Strong C."/>
            <person name="Farmer C."/>
            <person name="Delahaunty K."/>
            <person name="Markovic C."/>
            <person name="Hall O."/>
            <person name="Minx P."/>
            <person name="Tomlinson C."/>
            <person name="Mitreva M."/>
            <person name="Hou S."/>
            <person name="Chen J."/>
            <person name="Wollam A."/>
            <person name="Pepin K.H."/>
            <person name="Johnson M."/>
            <person name="Bhonagiri V."/>
            <person name="Zhang X."/>
            <person name="Suruliraj S."/>
            <person name="Warren W."/>
            <person name="Chinwalla A."/>
            <person name="Mardis E.R."/>
            <person name="Wilson R.K."/>
        </authorList>
    </citation>
    <scope>NUCLEOTIDE SEQUENCE [LARGE SCALE GENOMIC DNA]</scope>
    <source>
        <strain evidence="1 2">ATCC 51873</strain>
    </source>
</reference>
<dbReference type="PATRIC" id="fig|1002364.3.peg.1926"/>
<comment type="caution">
    <text evidence="1">The sequence shown here is derived from an EMBL/GenBank/DDBJ whole genome shotgun (WGS) entry which is preliminary data.</text>
</comment>
<dbReference type="AlphaFoldDB" id="G9Y6N0"/>
<organism evidence="1 2">
    <name type="scientific">Hafnia alvei ATCC 51873</name>
    <dbReference type="NCBI Taxonomy" id="1002364"/>
    <lineage>
        <taxon>Bacteria</taxon>
        <taxon>Pseudomonadati</taxon>
        <taxon>Pseudomonadota</taxon>
        <taxon>Gammaproteobacteria</taxon>
        <taxon>Enterobacterales</taxon>
        <taxon>Hafniaceae</taxon>
        <taxon>Hafnia</taxon>
    </lineage>
</organism>
<dbReference type="Proteomes" id="UP000005959">
    <property type="component" value="Unassembled WGS sequence"/>
</dbReference>
<proteinExistence type="predicted"/>
<gene>
    <name evidence="1" type="ORF">HMPREF0454_02130</name>
</gene>
<sequence length="121" mass="13832">MNIQQKIAQYRKYLVDAKLNSMLRKTNSHCTIVTLVDGSMRTVELSESTLSKGLEIFFELPALDVNKRSEAEPMILESYKSLLKKGNDKLNDEGYEFMNNLVKNIAELANERGLFNKEEAL</sequence>
<dbReference type="RefSeq" id="WP_004847065.1">
    <property type="nucleotide sequence ID" value="NZ_JH417518.1"/>
</dbReference>
<dbReference type="HOGENOM" id="CLU_2069809_0_0_6"/>
<accession>G9Y6N0</accession>
<evidence type="ECO:0000313" key="2">
    <source>
        <dbReference type="Proteomes" id="UP000005959"/>
    </source>
</evidence>
<protein>
    <submittedName>
        <fullName evidence="1">Uncharacterized protein</fullName>
    </submittedName>
</protein>
<dbReference type="EMBL" id="AGCI01000048">
    <property type="protein sequence ID" value="EHM42730.1"/>
    <property type="molecule type" value="Genomic_DNA"/>
</dbReference>